<dbReference type="PROSITE" id="PS50033">
    <property type="entry name" value="UBX"/>
    <property type="match status" value="1"/>
</dbReference>
<dbReference type="Proteomes" id="UP000799436">
    <property type="component" value="Unassembled WGS sequence"/>
</dbReference>
<proteinExistence type="predicted"/>
<name>A0A6G1LM14_9PEZI</name>
<evidence type="ECO:0000313" key="4">
    <source>
        <dbReference type="Proteomes" id="UP000799436"/>
    </source>
</evidence>
<dbReference type="GO" id="GO:0036503">
    <property type="term" value="P:ERAD pathway"/>
    <property type="evidence" value="ECO:0007669"/>
    <property type="project" value="TreeGrafter"/>
</dbReference>
<feature type="compositionally biased region" description="Polar residues" evidence="1">
    <location>
        <begin position="474"/>
        <end position="483"/>
    </location>
</feature>
<dbReference type="SUPFAM" id="SSF54236">
    <property type="entry name" value="Ubiquitin-like"/>
    <property type="match status" value="1"/>
</dbReference>
<gene>
    <name evidence="3" type="ORF">EJ03DRAFT_323265</name>
</gene>
<feature type="compositionally biased region" description="Basic and acidic residues" evidence="1">
    <location>
        <begin position="458"/>
        <end position="473"/>
    </location>
</feature>
<evidence type="ECO:0000256" key="1">
    <source>
        <dbReference type="SAM" id="MobiDB-lite"/>
    </source>
</evidence>
<dbReference type="OrthoDB" id="2445133at2759"/>
<keyword evidence="4" id="KW-1185">Reference proteome</keyword>
<evidence type="ECO:0000259" key="2">
    <source>
        <dbReference type="PROSITE" id="PS50033"/>
    </source>
</evidence>
<feature type="compositionally biased region" description="Low complexity" evidence="1">
    <location>
        <begin position="425"/>
        <end position="449"/>
    </location>
</feature>
<organism evidence="3 4">
    <name type="scientific">Teratosphaeria nubilosa</name>
    <dbReference type="NCBI Taxonomy" id="161662"/>
    <lineage>
        <taxon>Eukaryota</taxon>
        <taxon>Fungi</taxon>
        <taxon>Dikarya</taxon>
        <taxon>Ascomycota</taxon>
        <taxon>Pezizomycotina</taxon>
        <taxon>Dothideomycetes</taxon>
        <taxon>Dothideomycetidae</taxon>
        <taxon>Mycosphaerellales</taxon>
        <taxon>Teratosphaeriaceae</taxon>
        <taxon>Teratosphaeria</taxon>
    </lineage>
</organism>
<feature type="compositionally biased region" description="Acidic residues" evidence="1">
    <location>
        <begin position="491"/>
        <end position="502"/>
    </location>
</feature>
<sequence length="502" mass="54030">MFHAGDLNSGISLALQQHKLVACFIACPSTSPTNSIAYQTSRTWEEHWLPELEDVLAAKAVLLRLELGSKEAGFLSAFTSIDKAPTLVVIHNGQVLEKLEGGMSQEEGRRRLLKALGVQEEVEETADAQLPSEPTAASSQPEQSQATQSSTQTADLSALFPDRAARTAAQHASISAAEQAALQARQEARKKEAEEAYAQHRGSDKGKRPEYDEKQRSRDTYLLEQKKRKEEAKRDRERILKQIEHDKEERRLKAQQAKEKAIADSSAPLSSPLPESRQASNLRSSGAGGSCQLVIRLFDGSSIRGRFPASTNLATGVRDYIKEQSPEGGADIPYTFRQIFAPQPSRTIEVSEEHESLADLGLTPNATLVLVPVAGSVDAYPSSNSGISGWLSSAYNLLPNISSYLPSFGRPYMAGTSDLIDPSNAEGAGRAGAEVEGSVPSGPPVSSSSATGAIRVKTLADQRAEAERREKTNEFYNGNSSAFEGSKGDGDDGEEEGMAGGR</sequence>
<dbReference type="Pfam" id="PF00789">
    <property type="entry name" value="UBX"/>
    <property type="match status" value="1"/>
</dbReference>
<dbReference type="PANTHER" id="PTHR46424:SF1">
    <property type="entry name" value="UBX DOMAIN-CONTAINING PROTEIN 4"/>
    <property type="match status" value="1"/>
</dbReference>
<dbReference type="AlphaFoldDB" id="A0A6G1LM14"/>
<feature type="region of interest" description="Disordered" evidence="1">
    <location>
        <begin position="122"/>
        <end position="154"/>
    </location>
</feature>
<feature type="compositionally biased region" description="Low complexity" evidence="1">
    <location>
        <begin position="265"/>
        <end position="276"/>
    </location>
</feature>
<dbReference type="InterPro" id="IPR029071">
    <property type="entry name" value="Ubiquitin-like_domsf"/>
</dbReference>
<feature type="region of interest" description="Disordered" evidence="1">
    <location>
        <begin position="420"/>
        <end position="502"/>
    </location>
</feature>
<dbReference type="EMBL" id="ML995809">
    <property type="protein sequence ID" value="KAF2773905.1"/>
    <property type="molecule type" value="Genomic_DNA"/>
</dbReference>
<accession>A0A6G1LM14</accession>
<dbReference type="CDD" id="cd01767">
    <property type="entry name" value="UBX"/>
    <property type="match status" value="1"/>
</dbReference>
<evidence type="ECO:0000313" key="3">
    <source>
        <dbReference type="EMBL" id="KAF2773905.1"/>
    </source>
</evidence>
<dbReference type="InterPro" id="IPR001012">
    <property type="entry name" value="UBX_dom"/>
</dbReference>
<dbReference type="SMART" id="SM00166">
    <property type="entry name" value="UBX"/>
    <property type="match status" value="1"/>
</dbReference>
<dbReference type="PANTHER" id="PTHR46424">
    <property type="entry name" value="UBX DOMAIN-CONTAINING PROTEIN 4"/>
    <property type="match status" value="1"/>
</dbReference>
<feature type="compositionally biased region" description="Low complexity" evidence="1">
    <location>
        <begin position="135"/>
        <end position="154"/>
    </location>
</feature>
<dbReference type="GO" id="GO:0005783">
    <property type="term" value="C:endoplasmic reticulum"/>
    <property type="evidence" value="ECO:0007669"/>
    <property type="project" value="TreeGrafter"/>
</dbReference>
<feature type="domain" description="UBX" evidence="2">
    <location>
        <begin position="286"/>
        <end position="370"/>
    </location>
</feature>
<dbReference type="Gene3D" id="3.10.20.90">
    <property type="entry name" value="Phosphatidylinositol 3-kinase Catalytic Subunit, Chain A, domain 1"/>
    <property type="match status" value="1"/>
</dbReference>
<feature type="region of interest" description="Disordered" evidence="1">
    <location>
        <begin position="178"/>
        <end position="286"/>
    </location>
</feature>
<reference evidence="3" key="1">
    <citation type="journal article" date="2020" name="Stud. Mycol.">
        <title>101 Dothideomycetes genomes: a test case for predicting lifestyles and emergence of pathogens.</title>
        <authorList>
            <person name="Haridas S."/>
            <person name="Albert R."/>
            <person name="Binder M."/>
            <person name="Bloem J."/>
            <person name="Labutti K."/>
            <person name="Salamov A."/>
            <person name="Andreopoulos B."/>
            <person name="Baker S."/>
            <person name="Barry K."/>
            <person name="Bills G."/>
            <person name="Bluhm B."/>
            <person name="Cannon C."/>
            <person name="Castanera R."/>
            <person name="Culley D."/>
            <person name="Daum C."/>
            <person name="Ezra D."/>
            <person name="Gonzalez J."/>
            <person name="Henrissat B."/>
            <person name="Kuo A."/>
            <person name="Liang C."/>
            <person name="Lipzen A."/>
            <person name="Lutzoni F."/>
            <person name="Magnuson J."/>
            <person name="Mondo S."/>
            <person name="Nolan M."/>
            <person name="Ohm R."/>
            <person name="Pangilinan J."/>
            <person name="Park H.-J."/>
            <person name="Ramirez L."/>
            <person name="Alfaro M."/>
            <person name="Sun H."/>
            <person name="Tritt A."/>
            <person name="Yoshinaga Y."/>
            <person name="Zwiers L.-H."/>
            <person name="Turgeon B."/>
            <person name="Goodwin S."/>
            <person name="Spatafora J."/>
            <person name="Crous P."/>
            <person name="Grigoriev I."/>
        </authorList>
    </citation>
    <scope>NUCLEOTIDE SEQUENCE</scope>
    <source>
        <strain evidence="3">CBS 116005</strain>
    </source>
</reference>
<feature type="compositionally biased region" description="Basic and acidic residues" evidence="1">
    <location>
        <begin position="186"/>
        <end position="262"/>
    </location>
</feature>
<protein>
    <recommendedName>
        <fullName evidence="2">UBX domain-containing protein</fullName>
    </recommendedName>
</protein>